<dbReference type="GO" id="GO:0000287">
    <property type="term" value="F:magnesium ion binding"/>
    <property type="evidence" value="ECO:0007669"/>
    <property type="project" value="UniProtKB-UniRule"/>
</dbReference>
<dbReference type="EMBL" id="CP096983">
    <property type="protein sequence ID" value="URZ11439.1"/>
    <property type="molecule type" value="Genomic_DNA"/>
</dbReference>
<name>A0A1S8MDM7_9CLOT</name>
<feature type="binding site" evidence="1">
    <location>
        <position position="85"/>
    </location>
    <ligand>
        <name>S-adenosyl-L-methionine</name>
        <dbReference type="ChEBI" id="CHEBI:59789"/>
    </ligand>
</feature>
<dbReference type="InterPro" id="IPR002935">
    <property type="entry name" value="SAM_O-MeTrfase"/>
</dbReference>
<dbReference type="InterPro" id="IPR043675">
    <property type="entry name" value="TrmR_methyltr"/>
</dbReference>
<keyword evidence="1" id="KW-0949">S-adenosyl-L-methionine</keyword>
<dbReference type="Gene3D" id="3.40.50.150">
    <property type="entry name" value="Vaccinia Virus protein VP39"/>
    <property type="match status" value="1"/>
</dbReference>
<dbReference type="Proteomes" id="UP000190951">
    <property type="component" value="Chromosome"/>
</dbReference>
<dbReference type="RefSeq" id="WP_077832760.1">
    <property type="nucleotide sequence ID" value="NZ_CP096983.1"/>
</dbReference>
<proteinExistence type="inferred from homology"/>
<feature type="binding site" evidence="1">
    <location>
        <position position="158"/>
    </location>
    <ligand>
        <name>Mg(2+)</name>
        <dbReference type="ChEBI" id="CHEBI:18420"/>
    </ligand>
</feature>
<gene>
    <name evidence="2" type="primary">trmR_1</name>
    <name evidence="1" type="synonym">trmR</name>
    <name evidence="2" type="ORF">CROST_021560</name>
</gene>
<comment type="caution">
    <text evidence="1">Lacks conserved residue(s) required for the propagation of feature annotation.</text>
</comment>
<keyword evidence="3" id="KW-1185">Reference proteome</keyword>
<dbReference type="GO" id="GO:0008757">
    <property type="term" value="F:S-adenosylmethionine-dependent methyltransferase activity"/>
    <property type="evidence" value="ECO:0007669"/>
    <property type="project" value="TreeGrafter"/>
</dbReference>
<dbReference type="GO" id="GO:0016300">
    <property type="term" value="F:tRNA (uridine) methyltransferase activity"/>
    <property type="evidence" value="ECO:0007669"/>
    <property type="project" value="UniProtKB-UniRule"/>
</dbReference>
<dbReference type="SUPFAM" id="SSF53335">
    <property type="entry name" value="S-adenosyl-L-methionine-dependent methyltransferases"/>
    <property type="match status" value="1"/>
</dbReference>
<comment type="catalytic activity">
    <reaction evidence="1">
        <text>5-hydroxyuridine(34) in tRNA + S-adenosyl-L-methionine = 5-methoxyuridine(34) in tRNA + S-adenosyl-L-homocysteine + H(+)</text>
        <dbReference type="Rhea" id="RHEA:60524"/>
        <dbReference type="Rhea" id="RHEA-COMP:13381"/>
        <dbReference type="Rhea" id="RHEA-COMP:15591"/>
        <dbReference type="ChEBI" id="CHEBI:15378"/>
        <dbReference type="ChEBI" id="CHEBI:57856"/>
        <dbReference type="ChEBI" id="CHEBI:59789"/>
        <dbReference type="ChEBI" id="CHEBI:136877"/>
        <dbReference type="ChEBI" id="CHEBI:143860"/>
    </reaction>
</comment>
<keyword evidence="1" id="KW-0819">tRNA processing</keyword>
<dbReference type="CDD" id="cd02440">
    <property type="entry name" value="AdoMet_MTases"/>
    <property type="match status" value="1"/>
</dbReference>
<dbReference type="PANTHER" id="PTHR10509:SF14">
    <property type="entry name" value="CAFFEOYL-COA O-METHYLTRANSFERASE 3-RELATED"/>
    <property type="match status" value="1"/>
</dbReference>
<keyword evidence="1 2" id="KW-0808">Transferase</keyword>
<protein>
    <recommendedName>
        <fullName evidence="1">tRNA 5-hydroxyuridine methyltransferase</fullName>
        <ecNumber evidence="1">2.1.1.-</ecNumber>
    </recommendedName>
    <alternativeName>
        <fullName evidence="1">ho5U methyltransferase</fullName>
    </alternativeName>
</protein>
<feature type="binding site" evidence="1">
    <location>
        <position position="69"/>
    </location>
    <ligand>
        <name>S-adenosyl-L-methionine</name>
        <dbReference type="ChEBI" id="CHEBI:59789"/>
    </ligand>
</feature>
<reference evidence="2 3" key="1">
    <citation type="submission" date="2022-04" db="EMBL/GenBank/DDBJ databases">
        <title>Genome sequence of C. roseum typestrain.</title>
        <authorList>
            <person name="Poehlein A."/>
            <person name="Schoch T."/>
            <person name="Duerre P."/>
            <person name="Daniel R."/>
        </authorList>
    </citation>
    <scope>NUCLEOTIDE SEQUENCE [LARGE SCALE GENOMIC DNA]</scope>
    <source>
        <strain evidence="2 3">DSM 7320</strain>
    </source>
</reference>
<comment type="subunit">
    <text evidence="1">Homodimer.</text>
</comment>
<dbReference type="HAMAP" id="MF_02217">
    <property type="entry name" value="TrmR_methyltr"/>
    <property type="match status" value="1"/>
</dbReference>
<keyword evidence="1" id="KW-0479">Metal-binding</keyword>
<feature type="binding site" evidence="1">
    <location>
        <position position="131"/>
    </location>
    <ligand>
        <name>S-adenosyl-L-methionine</name>
        <dbReference type="ChEBI" id="CHEBI:59789"/>
    </ligand>
</feature>
<organism evidence="2 3">
    <name type="scientific">Clostridium felsineum</name>
    <dbReference type="NCBI Taxonomy" id="36839"/>
    <lineage>
        <taxon>Bacteria</taxon>
        <taxon>Bacillati</taxon>
        <taxon>Bacillota</taxon>
        <taxon>Clostridia</taxon>
        <taxon>Eubacteriales</taxon>
        <taxon>Clostridiaceae</taxon>
        <taxon>Clostridium</taxon>
    </lineage>
</organism>
<dbReference type="AlphaFoldDB" id="A0A1S8MDM7"/>
<dbReference type="InterPro" id="IPR050362">
    <property type="entry name" value="Cation-dep_OMT"/>
</dbReference>
<feature type="binding site" evidence="1">
    <location>
        <position position="157"/>
    </location>
    <ligand>
        <name>Mg(2+)</name>
        <dbReference type="ChEBI" id="CHEBI:18420"/>
    </ligand>
</feature>
<evidence type="ECO:0000313" key="3">
    <source>
        <dbReference type="Proteomes" id="UP000190951"/>
    </source>
</evidence>
<keyword evidence="1 2" id="KW-0489">Methyltransferase</keyword>
<evidence type="ECO:0000256" key="1">
    <source>
        <dbReference type="HAMAP-Rule" id="MF_02217"/>
    </source>
</evidence>
<feature type="binding site" evidence="1">
    <location>
        <position position="131"/>
    </location>
    <ligand>
        <name>Mg(2+)</name>
        <dbReference type="ChEBI" id="CHEBI:18420"/>
    </ligand>
</feature>
<sequence>MGKIMHDYISDYIRNLIPEHDGILKELEEYAKENHVPIVHKEMAKFLEFMMQMKRPKRILELGTAIGYSATLMALNSNANITTVDRSEEMIQIAKENIKKFGLENRIEVLNGECIDVIRSLNEQYDIIFIDAGKGHYEDFFNESLRILKDDGIIIADNVLFRGMVATDELLKRRKITIVKRMRKYLDMVSNREDLTTTVIPMSDGIAITTRRQNNE</sequence>
<dbReference type="GO" id="GO:0008171">
    <property type="term" value="F:O-methyltransferase activity"/>
    <property type="evidence" value="ECO:0007669"/>
    <property type="project" value="InterPro"/>
</dbReference>
<dbReference type="PANTHER" id="PTHR10509">
    <property type="entry name" value="O-METHYLTRANSFERASE-RELATED"/>
    <property type="match status" value="1"/>
</dbReference>
<dbReference type="InterPro" id="IPR029063">
    <property type="entry name" value="SAM-dependent_MTases_sf"/>
</dbReference>
<dbReference type="PROSITE" id="PS51682">
    <property type="entry name" value="SAM_OMT_I"/>
    <property type="match status" value="1"/>
</dbReference>
<dbReference type="KEGG" id="crw:CROST_021560"/>
<feature type="binding site" evidence="1">
    <location>
        <position position="39"/>
    </location>
    <ligand>
        <name>S-adenosyl-L-methionine</name>
        <dbReference type="ChEBI" id="CHEBI:59789"/>
    </ligand>
</feature>
<dbReference type="STRING" id="84029.CROST_36380"/>
<dbReference type="GO" id="GO:0030488">
    <property type="term" value="P:tRNA methylation"/>
    <property type="evidence" value="ECO:0007669"/>
    <property type="project" value="UniProtKB-UniRule"/>
</dbReference>
<evidence type="ECO:0000313" key="2">
    <source>
        <dbReference type="EMBL" id="URZ11439.1"/>
    </source>
</evidence>
<accession>A0A1S8MDM7</accession>
<dbReference type="Pfam" id="PF01596">
    <property type="entry name" value="Methyltransf_3"/>
    <property type="match status" value="1"/>
</dbReference>
<comment type="similarity">
    <text evidence="1">Belongs to the class I-like SAM-binding methyltransferase superfamily. Cation-dependent O-methyltransferase family.</text>
</comment>
<keyword evidence="1" id="KW-0460">Magnesium</keyword>
<comment type="function">
    <text evidence="1">Catalyzes the methylation of 5-hydroxyuridine (ho5U) to form 5-methoxyuridine (mo5U) at position 34 in tRNAs.</text>
</comment>
<dbReference type="EC" id="2.1.1.-" evidence="1"/>